<dbReference type="GO" id="GO:0005743">
    <property type="term" value="C:mitochondrial inner membrane"/>
    <property type="evidence" value="ECO:0007669"/>
    <property type="project" value="UniProtKB-SubCell"/>
</dbReference>
<evidence type="ECO:0000313" key="13">
    <source>
        <dbReference type="EMBL" id="OAJ43236.1"/>
    </source>
</evidence>
<feature type="transmembrane region" description="Helical" evidence="12">
    <location>
        <begin position="16"/>
        <end position="34"/>
    </location>
</feature>
<evidence type="ECO:0000256" key="11">
    <source>
        <dbReference type="ARBA" id="ARBA00044247"/>
    </source>
</evidence>
<comment type="similarity">
    <text evidence="2 12">Belongs to the UQCR10/QCR9 family.</text>
</comment>
<keyword evidence="5 12" id="KW-0812">Transmembrane</keyword>
<sequence length="57" mass="6892">MQKLIYNTFFKKSSSFMATIFATAFIYELSFDGLSDRMWDSVNKGRQWKDIRHKYIE</sequence>
<evidence type="ECO:0000256" key="9">
    <source>
        <dbReference type="ARBA" id="ARBA00023128"/>
    </source>
</evidence>
<dbReference type="VEuPathDB" id="FungiDB:BDEG_26610"/>
<keyword evidence="9 12" id="KW-0496">Mitochondrion</keyword>
<dbReference type="Proteomes" id="UP000077115">
    <property type="component" value="Unassembled WGS sequence"/>
</dbReference>
<keyword evidence="6 12" id="KW-0999">Mitochondrion inner membrane</keyword>
<proteinExistence type="inferred from homology"/>
<dbReference type="OrthoDB" id="44067at2759"/>
<keyword evidence="10 12" id="KW-0472">Membrane</keyword>
<comment type="subcellular location">
    <subcellularLocation>
        <location evidence="1 12">Mitochondrion inner membrane</location>
        <topology evidence="1 12">Single-pass membrane protein</topology>
    </subcellularLocation>
</comment>
<evidence type="ECO:0000256" key="4">
    <source>
        <dbReference type="ARBA" id="ARBA00022660"/>
    </source>
</evidence>
<evidence type="ECO:0000256" key="2">
    <source>
        <dbReference type="ARBA" id="ARBA00007856"/>
    </source>
</evidence>
<dbReference type="AlphaFoldDB" id="A0A177WTU4"/>
<dbReference type="STRING" id="403673.A0A177WTU4"/>
<dbReference type="PANTHER" id="PTHR12980:SF0">
    <property type="entry name" value="CYTOCHROME B-C1 COMPLEX SUBUNIT 9"/>
    <property type="match status" value="1"/>
</dbReference>
<evidence type="ECO:0000313" key="14">
    <source>
        <dbReference type="Proteomes" id="UP000077115"/>
    </source>
</evidence>
<dbReference type="FunFam" id="1.20.5.260:FF:000001">
    <property type="entry name" value="Cytochrome b-c1 complex subunit 9"/>
    <property type="match status" value="1"/>
</dbReference>
<accession>A0A177WTU4</accession>
<comment type="function">
    <text evidence="12">Component of the ubiquinol-cytochrome c oxidoreductase, a multisubunit transmembrane complex that is part of the mitochondrial electron transport chain which drives oxidative phosphorylation. The complex plays an important role in the uptake of multiple carbon sources present in different host niches.</text>
</comment>
<evidence type="ECO:0000256" key="10">
    <source>
        <dbReference type="ARBA" id="ARBA00023136"/>
    </source>
</evidence>
<dbReference type="Gene3D" id="1.20.5.260">
    <property type="entry name" value="Cytochrome b-c1 complex subunit 9"/>
    <property type="match status" value="1"/>
</dbReference>
<dbReference type="InterPro" id="IPR036656">
    <property type="entry name" value="QCR9_sf"/>
</dbReference>
<keyword evidence="3 12" id="KW-0813">Transport</keyword>
<keyword evidence="7 12" id="KW-0249">Electron transport</keyword>
<dbReference type="InterPro" id="IPR008027">
    <property type="entry name" value="QCR9"/>
</dbReference>
<keyword evidence="4 12" id="KW-0679">Respiratory chain</keyword>
<keyword evidence="8 12" id="KW-1133">Transmembrane helix</keyword>
<comment type="subunit">
    <text evidence="12">Component of the ubiquinol-cytochrome c oxidoreductase (cytochrome b-c1 complex, complex III, CIII), a multisubunit enzyme composed of 3 respiratory subunits cytochrome b, cytochrome c1 and Rieske protein, 2 core protein subunits, and additional low-molecular weight protein subunits.</text>
</comment>
<protein>
    <recommendedName>
        <fullName evidence="11 12">Complex III subunit 9</fullName>
    </recommendedName>
</protein>
<name>A0A177WTU4_BATDL</name>
<dbReference type="GO" id="GO:0045275">
    <property type="term" value="C:respiratory chain complex III"/>
    <property type="evidence" value="ECO:0007669"/>
    <property type="project" value="UniProtKB-UniRule"/>
</dbReference>
<organism evidence="13 14">
    <name type="scientific">Batrachochytrium dendrobatidis (strain JEL423)</name>
    <dbReference type="NCBI Taxonomy" id="403673"/>
    <lineage>
        <taxon>Eukaryota</taxon>
        <taxon>Fungi</taxon>
        <taxon>Fungi incertae sedis</taxon>
        <taxon>Chytridiomycota</taxon>
        <taxon>Chytridiomycota incertae sedis</taxon>
        <taxon>Chytridiomycetes</taxon>
        <taxon>Rhizophydiales</taxon>
        <taxon>Rhizophydiales incertae sedis</taxon>
        <taxon>Batrachochytrium</taxon>
    </lineage>
</organism>
<evidence type="ECO:0000256" key="3">
    <source>
        <dbReference type="ARBA" id="ARBA00022448"/>
    </source>
</evidence>
<dbReference type="Pfam" id="PF05365">
    <property type="entry name" value="UCR_UQCRX_QCR9"/>
    <property type="match status" value="1"/>
</dbReference>
<dbReference type="SUPFAM" id="SSF81514">
    <property type="entry name" value="Subunit X (non-heme 7 kDa protein) of cytochrome bc1 complex (Ubiquinol-cytochrome c reductase)"/>
    <property type="match status" value="1"/>
</dbReference>
<dbReference type="PANTHER" id="PTHR12980">
    <property type="entry name" value="UBIQUINOL-CYTOCHROME C REDUCTASE COMPLEX, SUBUNIT X"/>
    <property type="match status" value="1"/>
</dbReference>
<reference evidence="13 14" key="1">
    <citation type="submission" date="2006-10" db="EMBL/GenBank/DDBJ databases">
        <title>The Genome Sequence of Batrachochytrium dendrobatidis JEL423.</title>
        <authorList>
            <consortium name="The Broad Institute Genome Sequencing Platform"/>
            <person name="Birren B."/>
            <person name="Lander E."/>
            <person name="Galagan J."/>
            <person name="Cuomo C."/>
            <person name="Devon K."/>
            <person name="Jaffe D."/>
            <person name="Butler J."/>
            <person name="Alvarez P."/>
            <person name="Gnerre S."/>
            <person name="Grabherr M."/>
            <person name="Kleber M."/>
            <person name="Mauceli E."/>
            <person name="Brockman W."/>
            <person name="Young S."/>
            <person name="LaButti K."/>
            <person name="Sykes S."/>
            <person name="DeCaprio D."/>
            <person name="Crawford M."/>
            <person name="Koehrsen M."/>
            <person name="Engels R."/>
            <person name="Montgomery P."/>
            <person name="Pearson M."/>
            <person name="Howarth C."/>
            <person name="Larson L."/>
            <person name="White J."/>
            <person name="O'Leary S."/>
            <person name="Kodira C."/>
            <person name="Zeng Q."/>
            <person name="Yandava C."/>
            <person name="Alvarado L."/>
            <person name="Longcore J."/>
            <person name="James T."/>
        </authorList>
    </citation>
    <scope>NUCLEOTIDE SEQUENCE [LARGE SCALE GENOMIC DNA]</scope>
    <source>
        <strain evidence="13 14">JEL423</strain>
    </source>
</reference>
<dbReference type="GO" id="GO:0006122">
    <property type="term" value="P:mitochondrial electron transport, ubiquinol to cytochrome c"/>
    <property type="evidence" value="ECO:0007669"/>
    <property type="project" value="UniProtKB-UniRule"/>
</dbReference>
<evidence type="ECO:0000256" key="7">
    <source>
        <dbReference type="ARBA" id="ARBA00022982"/>
    </source>
</evidence>
<evidence type="ECO:0000256" key="5">
    <source>
        <dbReference type="ARBA" id="ARBA00022692"/>
    </source>
</evidence>
<evidence type="ECO:0000256" key="6">
    <source>
        <dbReference type="ARBA" id="ARBA00022792"/>
    </source>
</evidence>
<evidence type="ECO:0000256" key="12">
    <source>
        <dbReference type="RuleBase" id="RU368056"/>
    </source>
</evidence>
<evidence type="ECO:0000256" key="1">
    <source>
        <dbReference type="ARBA" id="ARBA00004434"/>
    </source>
</evidence>
<evidence type="ECO:0000256" key="8">
    <source>
        <dbReference type="ARBA" id="ARBA00022989"/>
    </source>
</evidence>
<reference evidence="13 14" key="2">
    <citation type="submission" date="2016-05" db="EMBL/GenBank/DDBJ databases">
        <title>Lineage-specific infection strategies underlie the spectrum of fungal disease in amphibians.</title>
        <authorList>
            <person name="Cuomo C.A."/>
            <person name="Farrer R.A."/>
            <person name="James T."/>
            <person name="Longcore J."/>
            <person name="Birren B."/>
        </authorList>
    </citation>
    <scope>NUCLEOTIDE SEQUENCE [LARGE SCALE GENOMIC DNA]</scope>
    <source>
        <strain evidence="13 14">JEL423</strain>
    </source>
</reference>
<gene>
    <name evidence="13" type="ORF">BDEG_26610</name>
</gene>
<dbReference type="EMBL" id="DS022309">
    <property type="protein sequence ID" value="OAJ43236.1"/>
    <property type="molecule type" value="Genomic_DNA"/>
</dbReference>